<dbReference type="OrthoDB" id="10406257at2759"/>
<comment type="caution">
    <text evidence="2">The sequence shown here is derived from an EMBL/GenBank/DDBJ whole genome shotgun (WGS) entry which is preliminary data.</text>
</comment>
<keyword evidence="3" id="KW-1185">Reference proteome</keyword>
<feature type="region of interest" description="Disordered" evidence="1">
    <location>
        <begin position="202"/>
        <end position="229"/>
    </location>
</feature>
<gene>
    <name evidence="2" type="primary">ANKRD50</name>
    <name evidence="2" type="ORF">SNAT2548_LOCUS20929</name>
</gene>
<name>A0A812Q4A3_9DINO</name>
<feature type="compositionally biased region" description="Acidic residues" evidence="1">
    <location>
        <begin position="203"/>
        <end position="213"/>
    </location>
</feature>
<dbReference type="AlphaFoldDB" id="A0A812Q4A3"/>
<protein>
    <submittedName>
        <fullName evidence="2">ANKRD50 protein</fullName>
    </submittedName>
</protein>
<proteinExistence type="predicted"/>
<reference evidence="2" key="1">
    <citation type="submission" date="2021-02" db="EMBL/GenBank/DDBJ databases">
        <authorList>
            <person name="Dougan E. K."/>
            <person name="Rhodes N."/>
            <person name="Thang M."/>
            <person name="Chan C."/>
        </authorList>
    </citation>
    <scope>NUCLEOTIDE SEQUENCE</scope>
</reference>
<sequence length="653" mass="73714">MYQLTHVGKSPLIHLKDTEVEQIAAATPRTKMDMTGRAPDLIHPLSGPRWIFVAEDVGSFQPALCSKVLPVYITGEGCSFHQKPPFVTGRVWPAKSAADAISPPVRFRPPPSSTYGDHFGPLGLQDLASVAVPTTAGQRCLAREDVSIVSQHFDPRAASHFSPVIKALRRTRSRQYPWAEYWLKELSFRSWVWAAKQKMSTVEAEEDRVEEEPEASKEGNAPQSDQPATEVPALVPADETDPEPRQYPPDVGGNAEAFQPKDLRQGLVTLKILWSQAWKAAGSAAAFESLLSALSPPALSPARALRSSLRRGAQFDCTLSSPAWAELDRQAVAEDATLPRSSLPKMAQPPKKAAEPWHTTLRPGIHDDSSVHHRLPWSQDFVSLPPSPLENDVIKLDLVLRTEFHRCNYFLKRQAATRQWGEELAARLHRSRPWCDECKGPVWEPLPAKVIRLDLPTRRQVIVSERRAAKRKTWQQLFDIRAKRPGAQKISLAFFTHRLEPEKAAGFVTKYGDLLLTEKVLLAQRPDFRPWREVVEVSYKRGRHRESFLEKTTCPVRRDLLTKQQVKVLALRESRAAGEDPEDAWRRCLLRKLRRWRKGTLHDRSCLTRNIPQEFFLHRLETSNDFLAKFGRALVASGEDSAASEPEKDVNDP</sequence>
<organism evidence="2 3">
    <name type="scientific">Symbiodinium natans</name>
    <dbReference type="NCBI Taxonomy" id="878477"/>
    <lineage>
        <taxon>Eukaryota</taxon>
        <taxon>Sar</taxon>
        <taxon>Alveolata</taxon>
        <taxon>Dinophyceae</taxon>
        <taxon>Suessiales</taxon>
        <taxon>Symbiodiniaceae</taxon>
        <taxon>Symbiodinium</taxon>
    </lineage>
</organism>
<dbReference type="Proteomes" id="UP000604046">
    <property type="component" value="Unassembled WGS sequence"/>
</dbReference>
<evidence type="ECO:0000313" key="3">
    <source>
        <dbReference type="Proteomes" id="UP000604046"/>
    </source>
</evidence>
<evidence type="ECO:0000256" key="1">
    <source>
        <dbReference type="SAM" id="MobiDB-lite"/>
    </source>
</evidence>
<dbReference type="EMBL" id="CAJNDS010002229">
    <property type="protein sequence ID" value="CAE7383625.1"/>
    <property type="molecule type" value="Genomic_DNA"/>
</dbReference>
<accession>A0A812Q4A3</accession>
<evidence type="ECO:0000313" key="2">
    <source>
        <dbReference type="EMBL" id="CAE7383625.1"/>
    </source>
</evidence>